<evidence type="ECO:0000313" key="4">
    <source>
        <dbReference type="Proteomes" id="UP000477070"/>
    </source>
</evidence>
<reference evidence="2 3" key="1">
    <citation type="journal article" date="2014" name="Genome Announc.">
        <title>Draft genome sequences of eight enterohepatic helicobacter species isolated from both laboratory and wild rodents.</title>
        <authorList>
            <person name="Sheh A."/>
            <person name="Shen Z."/>
            <person name="Fox J.G."/>
        </authorList>
    </citation>
    <scope>NUCLEOTIDE SEQUENCE [LARGE SCALE GENOMIC DNA]</scope>
    <source>
        <strain evidence="2 3">MIT 97-6194</strain>
    </source>
</reference>
<organism evidence="2 3">
    <name type="scientific">Helicobacter saguini</name>
    <dbReference type="NCBI Taxonomy" id="1548018"/>
    <lineage>
        <taxon>Bacteria</taxon>
        <taxon>Pseudomonadati</taxon>
        <taxon>Campylobacterota</taxon>
        <taxon>Epsilonproteobacteria</taxon>
        <taxon>Campylobacterales</taxon>
        <taxon>Helicobacteraceae</taxon>
        <taxon>Helicobacter</taxon>
    </lineage>
</organism>
<protein>
    <submittedName>
        <fullName evidence="2">Uncharacterized protein</fullName>
    </submittedName>
</protein>
<dbReference type="EMBL" id="JRMP02000023">
    <property type="protein sequence ID" value="TLD92164.1"/>
    <property type="molecule type" value="Genomic_DNA"/>
</dbReference>
<dbReference type="EMBL" id="QBIU01000001">
    <property type="protein sequence ID" value="MWV68729.1"/>
    <property type="molecule type" value="Genomic_DNA"/>
</dbReference>
<evidence type="ECO:0000313" key="3">
    <source>
        <dbReference type="Proteomes" id="UP000029714"/>
    </source>
</evidence>
<evidence type="ECO:0000313" key="2">
    <source>
        <dbReference type="EMBL" id="TLD92164.1"/>
    </source>
</evidence>
<sequence length="70" mass="8251">MRRKNNMESSEIPSNLKPYYFEILFSMDIQPGYINEIISEIISGEIAKYDEGVEFIQKDKIEFKLDSKNL</sequence>
<dbReference type="OrthoDB" id="9934255at2"/>
<gene>
    <name evidence="1" type="ORF">DCO61_01465</name>
    <name evidence="2" type="ORF">LS64_010760</name>
</gene>
<reference evidence="1 4" key="4">
    <citation type="submission" date="2019-12" db="EMBL/GenBank/DDBJ databases">
        <title>Multi-Generational Helicobacter saguini Isolates.</title>
        <authorList>
            <person name="Mannion A."/>
            <person name="Shen Z."/>
            <person name="Fox J.G."/>
        </authorList>
    </citation>
    <scope>NUCLEOTIDE SEQUENCE [LARGE SCALE GENOMIC DNA]</scope>
    <source>
        <strain evidence="1">16-048</strain>
        <strain evidence="4">16-048 (F4)</strain>
    </source>
</reference>
<comment type="caution">
    <text evidence="2">The sequence shown here is derived from an EMBL/GenBank/DDBJ whole genome shotgun (WGS) entry which is preliminary data.</text>
</comment>
<evidence type="ECO:0000313" key="1">
    <source>
        <dbReference type="EMBL" id="MWV68729.1"/>
    </source>
</evidence>
<reference evidence="2" key="3">
    <citation type="submission" date="2018-04" db="EMBL/GenBank/DDBJ databases">
        <authorList>
            <person name="Sheh A."/>
            <person name="Shen Z."/>
            <person name="Mannion A.J."/>
            <person name="Fox J.G."/>
        </authorList>
    </citation>
    <scope>NUCLEOTIDE SEQUENCE</scope>
    <source>
        <strain evidence="2">MIT 97-6194</strain>
    </source>
</reference>
<keyword evidence="3" id="KW-1185">Reference proteome</keyword>
<dbReference type="Proteomes" id="UP000029714">
    <property type="component" value="Unassembled WGS sequence"/>
</dbReference>
<dbReference type="AlphaFoldDB" id="A0A347VRC3"/>
<reference evidence="2 3" key="2">
    <citation type="journal article" date="2016" name="Infect. Immun.">
        <title>Helicobacter saguini, a Novel Helicobacter Isolated from Cotton-Top Tamarins with Ulcerative Colitis, Has Proinflammatory Properties and Induces Typhlocolitis and Dysplasia in Gnotobiotic IL-10-/- Mice.</title>
        <authorList>
            <person name="Shen Z."/>
            <person name="Mannion A."/>
            <person name="Whary M.T."/>
            <person name="Muthupalani S."/>
            <person name="Sheh A."/>
            <person name="Feng Y."/>
            <person name="Gong G."/>
            <person name="Vandamme P."/>
            <person name="Holcombe H.R."/>
            <person name="Paster B.J."/>
            <person name="Fox J.G."/>
        </authorList>
    </citation>
    <scope>NUCLEOTIDE SEQUENCE [LARGE SCALE GENOMIC DNA]</scope>
    <source>
        <strain evidence="2 3">MIT 97-6194</strain>
    </source>
</reference>
<dbReference type="Proteomes" id="UP000477070">
    <property type="component" value="Unassembled WGS sequence"/>
</dbReference>
<accession>A0A347VRC3</accession>
<proteinExistence type="predicted"/>
<dbReference type="RefSeq" id="WP_034570879.1">
    <property type="nucleotide sequence ID" value="NZ_JRMP02000023.1"/>
</dbReference>
<dbReference type="STRING" id="1548018.LS64_03875"/>
<name>A0A347VRC3_9HELI</name>